<organism evidence="1 2">
    <name type="scientific">Flavobacterium frigoris</name>
    <dbReference type="NCBI Taxonomy" id="229204"/>
    <lineage>
        <taxon>Bacteria</taxon>
        <taxon>Pseudomonadati</taxon>
        <taxon>Bacteroidota</taxon>
        <taxon>Flavobacteriia</taxon>
        <taxon>Flavobacteriales</taxon>
        <taxon>Flavobacteriaceae</taxon>
        <taxon>Flavobacterium</taxon>
    </lineage>
</organism>
<keyword evidence="2" id="KW-1185">Reference proteome</keyword>
<gene>
    <name evidence="1" type="ORF">SAMN05444355_1362</name>
</gene>
<dbReference type="RefSeq" id="WP_074724770.1">
    <property type="nucleotide sequence ID" value="NZ_CBCRVS010000045.1"/>
</dbReference>
<evidence type="ECO:0000313" key="1">
    <source>
        <dbReference type="EMBL" id="SER78747.1"/>
    </source>
</evidence>
<dbReference type="AlphaFoldDB" id="A0A1H9S186"/>
<proteinExistence type="predicted"/>
<protein>
    <submittedName>
        <fullName evidence="1">Uncharacterized protein</fullName>
    </submittedName>
</protein>
<dbReference type="Proteomes" id="UP000183658">
    <property type="component" value="Unassembled WGS sequence"/>
</dbReference>
<dbReference type="EMBL" id="FOFZ01000036">
    <property type="protein sequence ID" value="SER78747.1"/>
    <property type="molecule type" value="Genomic_DNA"/>
</dbReference>
<dbReference type="OrthoDB" id="1374453at2"/>
<reference evidence="2" key="1">
    <citation type="submission" date="2016-10" db="EMBL/GenBank/DDBJ databases">
        <authorList>
            <person name="Varghese N."/>
            <person name="Submissions S."/>
        </authorList>
    </citation>
    <scope>NUCLEOTIDE SEQUENCE [LARGE SCALE GENOMIC DNA]</scope>
    <source>
        <strain evidence="2">DSM 15719</strain>
    </source>
</reference>
<sequence length="156" mass="18875">MKTTTPLSIILEWFHSLDEKIQDELLSLCLIFHYDESIRNEHISAEKINKIKNYLNDNSLTNNEIITRALFITRLFDYAFNGRDNEEDWDESMDRNLDARNRMVQKGHSGDFIDNALEDWQHRKYFWINLASSWNKLKVEYLEISKLEKWWMQNLK</sequence>
<name>A0A1H9S186_FLAFI</name>
<evidence type="ECO:0000313" key="2">
    <source>
        <dbReference type="Proteomes" id="UP000183658"/>
    </source>
</evidence>
<accession>A0A1H9S186</accession>